<evidence type="ECO:0000256" key="5">
    <source>
        <dbReference type="ARBA" id="ARBA00022989"/>
    </source>
</evidence>
<feature type="transmembrane region" description="Helical" evidence="7">
    <location>
        <begin position="247"/>
        <end position="277"/>
    </location>
</feature>
<feature type="transmembrane region" description="Helical" evidence="7">
    <location>
        <begin position="297"/>
        <end position="318"/>
    </location>
</feature>
<dbReference type="AlphaFoldDB" id="A0A0W1RDC0"/>
<name>A0A0W1RDC0_9EURY</name>
<feature type="transmembrane region" description="Helical" evidence="7">
    <location>
        <begin position="146"/>
        <end position="168"/>
    </location>
</feature>
<dbReference type="InterPro" id="IPR000515">
    <property type="entry name" value="MetI-like"/>
</dbReference>
<evidence type="ECO:0000256" key="6">
    <source>
        <dbReference type="ARBA" id="ARBA00023136"/>
    </source>
</evidence>
<evidence type="ECO:0000313" key="10">
    <source>
        <dbReference type="Proteomes" id="UP000054387"/>
    </source>
</evidence>
<keyword evidence="6 7" id="KW-0472">Membrane</keyword>
<evidence type="ECO:0000259" key="8">
    <source>
        <dbReference type="PROSITE" id="PS50928"/>
    </source>
</evidence>
<dbReference type="GO" id="GO:0055085">
    <property type="term" value="P:transmembrane transport"/>
    <property type="evidence" value="ECO:0007669"/>
    <property type="project" value="InterPro"/>
</dbReference>
<dbReference type="PANTHER" id="PTHR43163:SF6">
    <property type="entry name" value="DIPEPTIDE TRANSPORT SYSTEM PERMEASE PROTEIN DPPB-RELATED"/>
    <property type="match status" value="1"/>
</dbReference>
<evidence type="ECO:0000313" key="9">
    <source>
        <dbReference type="EMBL" id="KTG11562.1"/>
    </source>
</evidence>
<reference evidence="9 10" key="1">
    <citation type="submission" date="2015-12" db="EMBL/GenBank/DDBJ databases">
        <title>Haloprofundus marisrubri gen. nov., sp. nov., an extremely halophilic archaeon isolated from the Discovery deep brine-seawater interface in the Red Sea.</title>
        <authorList>
            <person name="Zhang G."/>
            <person name="Stingl U."/>
            <person name="Rashid M."/>
        </authorList>
    </citation>
    <scope>NUCLEOTIDE SEQUENCE [LARGE SCALE GENOMIC DNA]</scope>
    <source>
        <strain evidence="9 10">SB9</strain>
    </source>
</reference>
<dbReference type="PROSITE" id="PS50928">
    <property type="entry name" value="ABC_TM1"/>
    <property type="match status" value="1"/>
</dbReference>
<feature type="transmembrane region" description="Helical" evidence="7">
    <location>
        <begin position="188"/>
        <end position="209"/>
    </location>
</feature>
<proteinExistence type="inferred from homology"/>
<comment type="similarity">
    <text evidence="7">Belongs to the binding-protein-dependent transport system permease family.</text>
</comment>
<protein>
    <submittedName>
        <fullName evidence="9">Peptide ABC transporter permease</fullName>
    </submittedName>
</protein>
<dbReference type="GO" id="GO:0005886">
    <property type="term" value="C:plasma membrane"/>
    <property type="evidence" value="ECO:0007669"/>
    <property type="project" value="UniProtKB-SubCell"/>
</dbReference>
<gene>
    <name evidence="9" type="ORF">AUR64_03415</name>
</gene>
<dbReference type="PANTHER" id="PTHR43163">
    <property type="entry name" value="DIPEPTIDE TRANSPORT SYSTEM PERMEASE PROTEIN DPPB-RELATED"/>
    <property type="match status" value="1"/>
</dbReference>
<dbReference type="OrthoDB" id="44105at2157"/>
<dbReference type="STRING" id="1514971.AUR64_03415"/>
<keyword evidence="4 7" id="KW-0812">Transmembrane</keyword>
<feature type="transmembrane region" description="Helical" evidence="7">
    <location>
        <begin position="101"/>
        <end position="125"/>
    </location>
</feature>
<keyword evidence="5 7" id="KW-1133">Transmembrane helix</keyword>
<evidence type="ECO:0000256" key="2">
    <source>
        <dbReference type="ARBA" id="ARBA00022448"/>
    </source>
</evidence>
<dbReference type="Proteomes" id="UP000054387">
    <property type="component" value="Unassembled WGS sequence"/>
</dbReference>
<dbReference type="CDD" id="cd06261">
    <property type="entry name" value="TM_PBP2"/>
    <property type="match status" value="1"/>
</dbReference>
<evidence type="ECO:0000256" key="3">
    <source>
        <dbReference type="ARBA" id="ARBA00022475"/>
    </source>
</evidence>
<evidence type="ECO:0000256" key="7">
    <source>
        <dbReference type="RuleBase" id="RU363032"/>
    </source>
</evidence>
<dbReference type="Pfam" id="PF00528">
    <property type="entry name" value="BPD_transp_1"/>
    <property type="match status" value="1"/>
</dbReference>
<evidence type="ECO:0000256" key="4">
    <source>
        <dbReference type="ARBA" id="ARBA00022692"/>
    </source>
</evidence>
<keyword evidence="3" id="KW-1003">Cell membrane</keyword>
<dbReference type="InterPro" id="IPR045621">
    <property type="entry name" value="BPD_transp_1_N"/>
</dbReference>
<dbReference type="InterPro" id="IPR035906">
    <property type="entry name" value="MetI-like_sf"/>
</dbReference>
<comment type="subcellular location">
    <subcellularLocation>
        <location evidence="1 7">Cell membrane</location>
        <topology evidence="1 7">Multi-pass membrane protein</topology>
    </subcellularLocation>
</comment>
<keyword evidence="2 7" id="KW-0813">Transport</keyword>
<feature type="domain" description="ABC transmembrane type-1" evidence="8">
    <location>
        <begin position="97"/>
        <end position="311"/>
    </location>
</feature>
<dbReference type="Pfam" id="PF19300">
    <property type="entry name" value="BPD_transp_1_N"/>
    <property type="match status" value="1"/>
</dbReference>
<sequence>MGKASFVIRRILQLVVTLWAVGTVLFGLFRLMPGDPTSYVVSSQMTQEAREQIIASYGLDQPLHVQYIKFLENLATLQFGQSFHSNQPVTDVIATYLPNTLLLMLTAFITAYAIGITLGVLSGWYRGSRFEKNAVIVALTARSVPTFYVGLIVLWIFGANLGVIPMSGMTSLGSQQTGFWQMVFSLDFLHHLLAPALVLGFYFMGYPLLIMRSSMLEVLSEDFIDVCRAKGLKERTIMFRHAARNALLPIVTAAAIALGYAVGGSVLIETVFAWPGIGREMVRAVLRRDFPVAQGTFMVLAATIIFLNFVADLAYGYLDPRVTYD</sequence>
<organism evidence="9 10">
    <name type="scientific">Haloprofundus marisrubri</name>
    <dbReference type="NCBI Taxonomy" id="1514971"/>
    <lineage>
        <taxon>Archaea</taxon>
        <taxon>Methanobacteriati</taxon>
        <taxon>Methanobacteriota</taxon>
        <taxon>Stenosarchaea group</taxon>
        <taxon>Halobacteria</taxon>
        <taxon>Halobacteriales</taxon>
        <taxon>Haloferacaceae</taxon>
        <taxon>Haloprofundus</taxon>
    </lineage>
</organism>
<dbReference type="EMBL" id="LOPU01000003">
    <property type="protein sequence ID" value="KTG11562.1"/>
    <property type="molecule type" value="Genomic_DNA"/>
</dbReference>
<evidence type="ECO:0000256" key="1">
    <source>
        <dbReference type="ARBA" id="ARBA00004651"/>
    </source>
</evidence>
<keyword evidence="10" id="KW-1185">Reference proteome</keyword>
<dbReference type="SUPFAM" id="SSF161098">
    <property type="entry name" value="MetI-like"/>
    <property type="match status" value="1"/>
</dbReference>
<comment type="caution">
    <text evidence="9">The sequence shown here is derived from an EMBL/GenBank/DDBJ whole genome shotgun (WGS) entry which is preliminary data.</text>
</comment>
<dbReference type="RefSeq" id="WP_058580046.1">
    <property type="nucleotide sequence ID" value="NZ_LOPU01000003.1"/>
</dbReference>
<feature type="transmembrane region" description="Helical" evidence="7">
    <location>
        <begin position="12"/>
        <end position="32"/>
    </location>
</feature>
<dbReference type="Gene3D" id="1.10.3720.10">
    <property type="entry name" value="MetI-like"/>
    <property type="match status" value="1"/>
</dbReference>
<accession>A0A0W1RDC0</accession>